<reference evidence="2 3" key="1">
    <citation type="submission" date="2016-10" db="EMBL/GenBank/DDBJ databases">
        <authorList>
            <person name="de Groot N.N."/>
        </authorList>
    </citation>
    <scope>NUCLEOTIDE SEQUENCE [LARGE SCALE GENOMIC DNA]</scope>
    <source>
        <strain evidence="2 3">CGMCC 1.9113</strain>
    </source>
</reference>
<dbReference type="RefSeq" id="WP_342741818.1">
    <property type="nucleotide sequence ID" value="NZ_FOXP01000013.1"/>
</dbReference>
<dbReference type="EMBL" id="FOXP01000013">
    <property type="protein sequence ID" value="SFP96778.1"/>
    <property type="molecule type" value="Genomic_DNA"/>
</dbReference>
<evidence type="ECO:0000313" key="2">
    <source>
        <dbReference type="EMBL" id="SFP96778.1"/>
    </source>
</evidence>
<gene>
    <name evidence="2" type="ORF">SAMN04488241_11326</name>
</gene>
<accession>A0A1I5UNN9</accession>
<dbReference type="InterPro" id="IPR000835">
    <property type="entry name" value="HTH_MarR-typ"/>
</dbReference>
<dbReference type="GO" id="GO:0006950">
    <property type="term" value="P:response to stress"/>
    <property type="evidence" value="ECO:0007669"/>
    <property type="project" value="TreeGrafter"/>
</dbReference>
<organism evidence="2 3">
    <name type="scientific">Sphingomonas rubra</name>
    <dbReference type="NCBI Taxonomy" id="634430"/>
    <lineage>
        <taxon>Bacteria</taxon>
        <taxon>Pseudomonadati</taxon>
        <taxon>Pseudomonadota</taxon>
        <taxon>Alphaproteobacteria</taxon>
        <taxon>Sphingomonadales</taxon>
        <taxon>Sphingomonadaceae</taxon>
        <taxon>Sphingomonas</taxon>
    </lineage>
</organism>
<dbReference type="Pfam" id="PF12802">
    <property type="entry name" value="MarR_2"/>
    <property type="match status" value="1"/>
</dbReference>
<keyword evidence="3" id="KW-1185">Reference proteome</keyword>
<name>A0A1I5UNN9_9SPHN</name>
<dbReference type="InterPro" id="IPR036388">
    <property type="entry name" value="WH-like_DNA-bd_sf"/>
</dbReference>
<dbReference type="PANTHER" id="PTHR33164:SF44">
    <property type="entry name" value="TRANSCRIPTIONAL REGULATORY PROTEIN"/>
    <property type="match status" value="1"/>
</dbReference>
<dbReference type="AlphaFoldDB" id="A0A1I5UNN9"/>
<feature type="domain" description="HTH marR-type" evidence="1">
    <location>
        <begin position="23"/>
        <end position="158"/>
    </location>
</feature>
<dbReference type="Proteomes" id="UP000199586">
    <property type="component" value="Unassembled WGS sequence"/>
</dbReference>
<dbReference type="InterPro" id="IPR039422">
    <property type="entry name" value="MarR/SlyA-like"/>
</dbReference>
<dbReference type="InterPro" id="IPR036390">
    <property type="entry name" value="WH_DNA-bd_sf"/>
</dbReference>
<evidence type="ECO:0000259" key="1">
    <source>
        <dbReference type="PROSITE" id="PS50995"/>
    </source>
</evidence>
<dbReference type="Gene3D" id="1.10.10.10">
    <property type="entry name" value="Winged helix-like DNA-binding domain superfamily/Winged helix DNA-binding domain"/>
    <property type="match status" value="1"/>
</dbReference>
<keyword evidence="2" id="KW-0238">DNA-binding</keyword>
<sequence length="171" mass="19193">MTNVQPPAMLATVAPPPNQFLRSDAIRSGMDLLMFAHKSHLNRADVALAARGLGRAHHRALYFLSRRPGQTVGELVDTLGITKQSFGRVKTDLERAGLIETRKGQTDQRQRLIYLTDVGQKLEHDLFEQLHQNMARAYAAAGEQAVKGYWTLMQHLMDANTHSRFLAFADQ</sequence>
<dbReference type="GO" id="GO:0003677">
    <property type="term" value="F:DNA binding"/>
    <property type="evidence" value="ECO:0007669"/>
    <property type="project" value="UniProtKB-KW"/>
</dbReference>
<dbReference type="GO" id="GO:0003700">
    <property type="term" value="F:DNA-binding transcription factor activity"/>
    <property type="evidence" value="ECO:0007669"/>
    <property type="project" value="InterPro"/>
</dbReference>
<dbReference type="PANTHER" id="PTHR33164">
    <property type="entry name" value="TRANSCRIPTIONAL REGULATOR, MARR FAMILY"/>
    <property type="match status" value="1"/>
</dbReference>
<dbReference type="STRING" id="634430.SAMN04488241_11326"/>
<proteinExistence type="predicted"/>
<protein>
    <submittedName>
        <fullName evidence="2">DNA-binding transcriptional regulator, MarR family</fullName>
    </submittedName>
</protein>
<dbReference type="PROSITE" id="PS50995">
    <property type="entry name" value="HTH_MARR_2"/>
    <property type="match status" value="1"/>
</dbReference>
<dbReference type="SUPFAM" id="SSF46785">
    <property type="entry name" value="Winged helix' DNA-binding domain"/>
    <property type="match status" value="1"/>
</dbReference>
<dbReference type="SMART" id="SM00347">
    <property type="entry name" value="HTH_MARR"/>
    <property type="match status" value="1"/>
</dbReference>
<evidence type="ECO:0000313" key="3">
    <source>
        <dbReference type="Proteomes" id="UP000199586"/>
    </source>
</evidence>